<dbReference type="Proteomes" id="UP000030129">
    <property type="component" value="Unassembled WGS sequence"/>
</dbReference>
<proteinExistence type="predicted"/>
<dbReference type="EMBL" id="JRLV01000015">
    <property type="protein sequence ID" value="KGO79755.1"/>
    <property type="molecule type" value="Genomic_DNA"/>
</dbReference>
<gene>
    <name evidence="2" type="ORF">Q763_12985</name>
</gene>
<dbReference type="InterPro" id="IPR011250">
    <property type="entry name" value="OMP/PagP_B-barrel"/>
</dbReference>
<feature type="chain" id="PRO_5001990565" evidence="1">
    <location>
        <begin position="21"/>
        <end position="164"/>
    </location>
</feature>
<evidence type="ECO:0000256" key="1">
    <source>
        <dbReference type="SAM" id="SignalP"/>
    </source>
</evidence>
<feature type="signal peptide" evidence="1">
    <location>
        <begin position="1"/>
        <end position="20"/>
    </location>
</feature>
<evidence type="ECO:0000313" key="3">
    <source>
        <dbReference type="Proteomes" id="UP000030129"/>
    </source>
</evidence>
<dbReference type="InterPro" id="IPR046588">
    <property type="entry name" value="DUF6646"/>
</dbReference>
<accession>A0A0A2LUE0</accession>
<dbReference type="Pfam" id="PF20351">
    <property type="entry name" value="DUF6646"/>
    <property type="match status" value="1"/>
</dbReference>
<reference evidence="2 3" key="1">
    <citation type="submission" date="2013-09" db="EMBL/GenBank/DDBJ databases">
        <authorList>
            <person name="Zeng Z."/>
            <person name="Chen C."/>
        </authorList>
    </citation>
    <scope>NUCLEOTIDE SEQUENCE [LARGE SCALE GENOMIC DNA]</scope>
    <source>
        <strain evidence="2 3">F44-8</strain>
    </source>
</reference>
<dbReference type="eggNOG" id="ENOG502ZVGF">
    <property type="taxonomic scope" value="Bacteria"/>
</dbReference>
<sequence length="164" mass="17646">MRTIIAMAALLCANFINAQAFNGKGDTKLQIGATVQDGGTGIVATTDFGLADNLSFGFSASYMLSADDILGQEADFGDRADVKARLNANIGNIFGIGDQFDVYPGLDLGLRNFGGHLGFRYFFSDGFGLYTEGGIPIATYKSNPEGFDKYNNQFVWQIGVSFNF</sequence>
<protein>
    <submittedName>
        <fullName evidence="2">Membrane protein</fullName>
    </submittedName>
</protein>
<dbReference type="AlphaFoldDB" id="A0A0A2LUE0"/>
<dbReference type="STRING" id="1406840.Q763_12985"/>
<organism evidence="2 3">
    <name type="scientific">Flavobacterium beibuense F44-8</name>
    <dbReference type="NCBI Taxonomy" id="1406840"/>
    <lineage>
        <taxon>Bacteria</taxon>
        <taxon>Pseudomonadati</taxon>
        <taxon>Bacteroidota</taxon>
        <taxon>Flavobacteriia</taxon>
        <taxon>Flavobacteriales</taxon>
        <taxon>Flavobacteriaceae</taxon>
        <taxon>Flavobacterium</taxon>
    </lineage>
</organism>
<dbReference type="RefSeq" id="WP_035134873.1">
    <property type="nucleotide sequence ID" value="NZ_JRLV01000015.1"/>
</dbReference>
<evidence type="ECO:0000313" key="2">
    <source>
        <dbReference type="EMBL" id="KGO79755.1"/>
    </source>
</evidence>
<dbReference type="SUPFAM" id="SSF56925">
    <property type="entry name" value="OMPA-like"/>
    <property type="match status" value="1"/>
</dbReference>
<keyword evidence="1" id="KW-0732">Signal</keyword>
<keyword evidence="3" id="KW-1185">Reference proteome</keyword>
<comment type="caution">
    <text evidence="2">The sequence shown here is derived from an EMBL/GenBank/DDBJ whole genome shotgun (WGS) entry which is preliminary data.</text>
</comment>
<name>A0A0A2LUE0_9FLAO</name>